<dbReference type="Pfam" id="PF13441">
    <property type="entry name" value="Gly-zipper_YMGG"/>
    <property type="match status" value="1"/>
</dbReference>
<dbReference type="PANTHER" id="PTHR30329">
    <property type="entry name" value="STATOR ELEMENT OF FLAGELLAR MOTOR COMPLEX"/>
    <property type="match status" value="1"/>
</dbReference>
<protein>
    <submittedName>
        <fullName evidence="8">OmpA family protein</fullName>
    </submittedName>
</protein>
<dbReference type="PRINTS" id="PR01023">
    <property type="entry name" value="NAFLGMOTY"/>
</dbReference>
<dbReference type="Gene3D" id="3.30.1330.60">
    <property type="entry name" value="OmpA-like domain"/>
    <property type="match status" value="1"/>
</dbReference>
<dbReference type="PROSITE" id="PS51123">
    <property type="entry name" value="OMPA_2"/>
    <property type="match status" value="1"/>
</dbReference>
<evidence type="ECO:0000256" key="2">
    <source>
        <dbReference type="ARBA" id="ARBA00023136"/>
    </source>
</evidence>
<evidence type="ECO:0000256" key="4">
    <source>
        <dbReference type="PROSITE-ProRule" id="PRU00473"/>
    </source>
</evidence>
<evidence type="ECO:0000313" key="9">
    <source>
        <dbReference type="Proteomes" id="UP001501671"/>
    </source>
</evidence>
<gene>
    <name evidence="8" type="ORF">GCM10023144_30630</name>
</gene>
<dbReference type="InterPro" id="IPR036737">
    <property type="entry name" value="OmpA-like_sf"/>
</dbReference>
<evidence type="ECO:0000259" key="7">
    <source>
        <dbReference type="PROSITE" id="PS51123"/>
    </source>
</evidence>
<dbReference type="InterPro" id="IPR027367">
    <property type="entry name" value="Gly-zipper_YMGG"/>
</dbReference>
<reference evidence="9" key="1">
    <citation type="journal article" date="2019" name="Int. J. Syst. Evol. Microbiol.">
        <title>The Global Catalogue of Microorganisms (GCM) 10K type strain sequencing project: providing services to taxonomists for standard genome sequencing and annotation.</title>
        <authorList>
            <consortium name="The Broad Institute Genomics Platform"/>
            <consortium name="The Broad Institute Genome Sequencing Center for Infectious Disease"/>
            <person name="Wu L."/>
            <person name="Ma J."/>
        </authorList>
    </citation>
    <scope>NUCLEOTIDE SEQUENCE [LARGE SCALE GENOMIC DNA]</scope>
    <source>
        <strain evidence="9">JCM 17666</strain>
    </source>
</reference>
<sequence>MHISLPRVAVIAALAAFTAGCANQQQQNTAVGAGGGAALGAGLGALFGNSKGAAIGAGVGAVAGGLVGYNWSKIKRDVEQAPGAQSLGIDVTEQPDGTLKVNVPSGGSFDTGSYQLKPALLPVLDSVANALNQNPTLYARAVGHTDNTGQLAMNQTLSVNRATSVTNYLASKGVAPGRLSAEGRGPNDPVADNNTAEGRAANRRIEIYLYAVKQ</sequence>
<evidence type="ECO:0000256" key="3">
    <source>
        <dbReference type="ARBA" id="ARBA00023237"/>
    </source>
</evidence>
<dbReference type="PANTHER" id="PTHR30329:SF21">
    <property type="entry name" value="LIPOPROTEIN YIAD-RELATED"/>
    <property type="match status" value="1"/>
</dbReference>
<evidence type="ECO:0000256" key="5">
    <source>
        <dbReference type="SAM" id="MobiDB-lite"/>
    </source>
</evidence>
<dbReference type="InterPro" id="IPR050330">
    <property type="entry name" value="Bact_OuterMem_StrucFunc"/>
</dbReference>
<dbReference type="EMBL" id="BAABFO010000015">
    <property type="protein sequence ID" value="GAA4336379.1"/>
    <property type="molecule type" value="Genomic_DNA"/>
</dbReference>
<keyword evidence="6" id="KW-0732">Signal</keyword>
<evidence type="ECO:0000313" key="8">
    <source>
        <dbReference type="EMBL" id="GAA4336379.1"/>
    </source>
</evidence>
<feature type="region of interest" description="Disordered" evidence="5">
    <location>
        <begin position="177"/>
        <end position="197"/>
    </location>
</feature>
<dbReference type="InterPro" id="IPR006665">
    <property type="entry name" value="OmpA-like"/>
</dbReference>
<dbReference type="InterPro" id="IPR006664">
    <property type="entry name" value="OMP_bac"/>
</dbReference>
<evidence type="ECO:0000256" key="6">
    <source>
        <dbReference type="SAM" id="SignalP"/>
    </source>
</evidence>
<feature type="domain" description="OmpA-like" evidence="7">
    <location>
        <begin position="96"/>
        <end position="213"/>
    </location>
</feature>
<dbReference type="PRINTS" id="PR01021">
    <property type="entry name" value="OMPADOMAIN"/>
</dbReference>
<dbReference type="Proteomes" id="UP001501671">
    <property type="component" value="Unassembled WGS sequence"/>
</dbReference>
<feature type="chain" id="PRO_5045785459" evidence="6">
    <location>
        <begin position="25"/>
        <end position="214"/>
    </location>
</feature>
<evidence type="ECO:0000256" key="1">
    <source>
        <dbReference type="ARBA" id="ARBA00004442"/>
    </source>
</evidence>
<dbReference type="RefSeq" id="WP_345250734.1">
    <property type="nucleotide sequence ID" value="NZ_BAABFO010000015.1"/>
</dbReference>
<dbReference type="Pfam" id="PF00691">
    <property type="entry name" value="OmpA"/>
    <property type="match status" value="1"/>
</dbReference>
<dbReference type="CDD" id="cd07185">
    <property type="entry name" value="OmpA_C-like"/>
    <property type="match status" value="1"/>
</dbReference>
<feature type="signal peptide" evidence="6">
    <location>
        <begin position="1"/>
        <end position="24"/>
    </location>
</feature>
<proteinExistence type="predicted"/>
<keyword evidence="9" id="KW-1185">Reference proteome</keyword>
<accession>A0ABP8H9T4</accession>
<organism evidence="8 9">
    <name type="scientific">Pigmentiphaga soli</name>
    <dbReference type="NCBI Taxonomy" id="1007095"/>
    <lineage>
        <taxon>Bacteria</taxon>
        <taxon>Pseudomonadati</taxon>
        <taxon>Pseudomonadota</taxon>
        <taxon>Betaproteobacteria</taxon>
        <taxon>Burkholderiales</taxon>
        <taxon>Alcaligenaceae</taxon>
        <taxon>Pigmentiphaga</taxon>
    </lineage>
</organism>
<comment type="caution">
    <text evidence="8">The sequence shown here is derived from an EMBL/GenBank/DDBJ whole genome shotgun (WGS) entry which is preliminary data.</text>
</comment>
<dbReference type="SUPFAM" id="SSF103088">
    <property type="entry name" value="OmpA-like"/>
    <property type="match status" value="1"/>
</dbReference>
<dbReference type="PROSITE" id="PS51257">
    <property type="entry name" value="PROKAR_LIPOPROTEIN"/>
    <property type="match status" value="1"/>
</dbReference>
<keyword evidence="3" id="KW-0998">Cell outer membrane</keyword>
<name>A0ABP8H9T4_9BURK</name>
<keyword evidence="2 4" id="KW-0472">Membrane</keyword>
<comment type="subcellular location">
    <subcellularLocation>
        <location evidence="1">Cell outer membrane</location>
    </subcellularLocation>
</comment>